<dbReference type="PANTHER" id="PTHR10290">
    <property type="entry name" value="DNA TOPOISOMERASE I"/>
    <property type="match status" value="1"/>
</dbReference>
<dbReference type="PROSITE" id="PS52038">
    <property type="entry name" value="TOPO_IB_2"/>
    <property type="match status" value="1"/>
</dbReference>
<accession>A0ABU9X089</accession>
<evidence type="ECO:0000256" key="3">
    <source>
        <dbReference type="ARBA" id="ARBA00012891"/>
    </source>
</evidence>
<dbReference type="InterPro" id="IPR051062">
    <property type="entry name" value="Topoisomerase_IB"/>
</dbReference>
<proteinExistence type="inferred from homology"/>
<organism evidence="9 10">
    <name type="scientific">Sinomonas halotolerans</name>
    <dbReference type="NCBI Taxonomy" id="1644133"/>
    <lineage>
        <taxon>Bacteria</taxon>
        <taxon>Bacillati</taxon>
        <taxon>Actinomycetota</taxon>
        <taxon>Actinomycetes</taxon>
        <taxon>Micrococcales</taxon>
        <taxon>Micrococcaceae</taxon>
        <taxon>Sinomonas</taxon>
    </lineage>
</organism>
<evidence type="ECO:0000256" key="6">
    <source>
        <dbReference type="ARBA" id="ARBA00023235"/>
    </source>
</evidence>
<dbReference type="Pfam" id="PF21338">
    <property type="entry name" value="Top1B_N_bact"/>
    <property type="match status" value="1"/>
</dbReference>
<sequence length="299" mass="32976">MYRDAEGARVTDEEALERIRSLAIPPAWRHVRIAASPRARVQARGVDAAGRTQYLYHAGWRERQEARKFRRALGLAERLPGLRRRVTEDLRGKRGPRAQALAAAVRIIDRTGMRVGGHRYARENGTFGVTTVQREHVSLEGDAVAFDFPGKSGLRWEVVVTDPDLAAYLRALPRRPAREPALGYDDGHGFQPVSASALNEYLRGSSASGVSAKDLRTWRATVVAARSLARSRQQEADADTAWRDAVAAAAEWLHNTPAVARSSYVDPHLLEAYQEGRAVAGPRASERSVCELLRSARAA</sequence>
<dbReference type="SUPFAM" id="SSF56349">
    <property type="entry name" value="DNA breaking-rejoining enzymes"/>
    <property type="match status" value="1"/>
</dbReference>
<dbReference type="PANTHER" id="PTHR10290:SF3">
    <property type="entry name" value="DNA TOPOISOMERASE 1"/>
    <property type="match status" value="1"/>
</dbReference>
<gene>
    <name evidence="9" type="ORF">ABCQ75_10040</name>
</gene>
<dbReference type="InterPro" id="IPR013500">
    <property type="entry name" value="TopoI_cat_euk"/>
</dbReference>
<dbReference type="SUPFAM" id="SSF55869">
    <property type="entry name" value="DNA topoisomerase I domain"/>
    <property type="match status" value="1"/>
</dbReference>
<evidence type="ECO:0000313" key="9">
    <source>
        <dbReference type="EMBL" id="MEN2744876.1"/>
    </source>
</evidence>
<dbReference type="InterPro" id="IPR011010">
    <property type="entry name" value="DNA_brk_join_enz"/>
</dbReference>
<dbReference type="Pfam" id="PF01028">
    <property type="entry name" value="Topoisom_I"/>
    <property type="match status" value="1"/>
</dbReference>
<evidence type="ECO:0000256" key="2">
    <source>
        <dbReference type="ARBA" id="ARBA00006645"/>
    </source>
</evidence>
<dbReference type="InterPro" id="IPR001631">
    <property type="entry name" value="TopoI"/>
</dbReference>
<dbReference type="PRINTS" id="PR00416">
    <property type="entry name" value="EUTPISMRASEI"/>
</dbReference>
<reference evidence="9 10" key="1">
    <citation type="submission" date="2024-05" db="EMBL/GenBank/DDBJ databases">
        <title>Sinomonas sp. nov., isolated from a waste landfill.</title>
        <authorList>
            <person name="Zhao Y."/>
        </authorList>
    </citation>
    <scope>NUCLEOTIDE SEQUENCE [LARGE SCALE GENOMIC DNA]</scope>
    <source>
        <strain evidence="9 10">CCTCC AB2014300</strain>
    </source>
</reference>
<keyword evidence="5" id="KW-0238">DNA-binding</keyword>
<evidence type="ECO:0000259" key="8">
    <source>
        <dbReference type="Pfam" id="PF21338"/>
    </source>
</evidence>
<dbReference type="InterPro" id="IPR035447">
    <property type="entry name" value="DNA_topo_I_N_sf"/>
</dbReference>
<dbReference type="EC" id="5.6.2.1" evidence="3"/>
<keyword evidence="4" id="KW-0799">Topoisomerase</keyword>
<comment type="similarity">
    <text evidence="2">Belongs to the type IB topoisomerase family.</text>
</comment>
<name>A0ABU9X089_9MICC</name>
<dbReference type="Gene3D" id="3.30.66.10">
    <property type="entry name" value="DNA topoisomerase I domain"/>
    <property type="match status" value="1"/>
</dbReference>
<evidence type="ECO:0000259" key="7">
    <source>
        <dbReference type="Pfam" id="PF01028"/>
    </source>
</evidence>
<evidence type="ECO:0000256" key="5">
    <source>
        <dbReference type="ARBA" id="ARBA00023125"/>
    </source>
</evidence>
<dbReference type="InterPro" id="IPR049331">
    <property type="entry name" value="Top1B_N_bact"/>
</dbReference>
<evidence type="ECO:0000256" key="4">
    <source>
        <dbReference type="ARBA" id="ARBA00023029"/>
    </source>
</evidence>
<feature type="domain" description="DNA topoisomerase I catalytic core eukaryotic-type" evidence="7">
    <location>
        <begin position="59"/>
        <end position="262"/>
    </location>
</feature>
<dbReference type="Gene3D" id="1.10.132.120">
    <property type="match status" value="1"/>
</dbReference>
<evidence type="ECO:0000256" key="1">
    <source>
        <dbReference type="ARBA" id="ARBA00000213"/>
    </source>
</evidence>
<comment type="catalytic activity">
    <reaction evidence="1">
        <text>ATP-independent breakage of single-stranded DNA, followed by passage and rejoining.</text>
        <dbReference type="EC" id="5.6.2.1"/>
    </reaction>
</comment>
<comment type="caution">
    <text evidence="9">The sequence shown here is derived from an EMBL/GenBank/DDBJ whole genome shotgun (WGS) entry which is preliminary data.</text>
</comment>
<dbReference type="Proteomes" id="UP001422074">
    <property type="component" value="Unassembled WGS sequence"/>
</dbReference>
<dbReference type="Gene3D" id="3.90.15.10">
    <property type="entry name" value="Topoisomerase I, Chain A, domain 3"/>
    <property type="match status" value="1"/>
</dbReference>
<protein>
    <recommendedName>
        <fullName evidence="3">DNA topoisomerase</fullName>
        <ecNumber evidence="3">5.6.2.1</ecNumber>
    </recommendedName>
</protein>
<evidence type="ECO:0000313" key="10">
    <source>
        <dbReference type="Proteomes" id="UP001422074"/>
    </source>
</evidence>
<keyword evidence="10" id="KW-1185">Reference proteome</keyword>
<keyword evidence="6" id="KW-0413">Isomerase</keyword>
<dbReference type="InterPro" id="IPR014711">
    <property type="entry name" value="TopoI_cat_a-hlx-sub_euk"/>
</dbReference>
<feature type="domain" description="DNA topoisomerase IB N-terminal" evidence="8">
    <location>
        <begin position="2"/>
        <end position="47"/>
    </location>
</feature>
<dbReference type="EMBL" id="JBDFRB010000007">
    <property type="protein sequence ID" value="MEN2744876.1"/>
    <property type="molecule type" value="Genomic_DNA"/>
</dbReference>